<dbReference type="Gene3D" id="1.10.260.40">
    <property type="entry name" value="lambda repressor-like DNA-binding domains"/>
    <property type="match status" value="1"/>
</dbReference>
<feature type="domain" description="HTH cro/C1-type" evidence="2">
    <location>
        <begin position="27"/>
        <end position="81"/>
    </location>
</feature>
<dbReference type="SUPFAM" id="SSF47413">
    <property type="entry name" value="lambda repressor-like DNA-binding domains"/>
    <property type="match status" value="1"/>
</dbReference>
<dbReference type="OrthoDB" id="795038at2"/>
<reference evidence="3 4" key="1">
    <citation type="submission" date="2019-04" db="EMBL/GenBank/DDBJ databases">
        <title>Pedobacter sp. RP-3-22 sp. nov., isolated from Arctic soil.</title>
        <authorList>
            <person name="Dahal R.H."/>
            <person name="Kim D.-U."/>
        </authorList>
    </citation>
    <scope>NUCLEOTIDE SEQUENCE [LARGE SCALE GENOMIC DNA]</scope>
    <source>
        <strain evidence="3 4">RP-3-22</strain>
    </source>
</reference>
<dbReference type="PANTHER" id="PTHR46558:SF11">
    <property type="entry name" value="HTH-TYPE TRANSCRIPTIONAL REGULATOR XRE"/>
    <property type="match status" value="1"/>
</dbReference>
<dbReference type="PANTHER" id="PTHR46558">
    <property type="entry name" value="TRACRIPTIONAL REGULATORY PROTEIN-RELATED-RELATED"/>
    <property type="match status" value="1"/>
</dbReference>
<evidence type="ECO:0000259" key="2">
    <source>
        <dbReference type="PROSITE" id="PS50943"/>
    </source>
</evidence>
<evidence type="ECO:0000313" key="3">
    <source>
        <dbReference type="EMBL" id="TKC09956.1"/>
    </source>
</evidence>
<organism evidence="3 4">
    <name type="scientific">Pedobacter polaris</name>
    <dbReference type="NCBI Taxonomy" id="2571273"/>
    <lineage>
        <taxon>Bacteria</taxon>
        <taxon>Pseudomonadati</taxon>
        <taxon>Bacteroidota</taxon>
        <taxon>Sphingobacteriia</taxon>
        <taxon>Sphingobacteriales</taxon>
        <taxon>Sphingobacteriaceae</taxon>
        <taxon>Pedobacter</taxon>
    </lineage>
</organism>
<accession>A0A4U1CR68</accession>
<dbReference type="InterPro" id="IPR001387">
    <property type="entry name" value="Cro/C1-type_HTH"/>
</dbReference>
<dbReference type="SMART" id="SM00530">
    <property type="entry name" value="HTH_XRE"/>
    <property type="match status" value="1"/>
</dbReference>
<keyword evidence="4" id="KW-1185">Reference proteome</keyword>
<gene>
    <name evidence="3" type="ORF">FA048_07025</name>
</gene>
<evidence type="ECO:0000313" key="4">
    <source>
        <dbReference type="Proteomes" id="UP000309488"/>
    </source>
</evidence>
<dbReference type="Pfam" id="PF01381">
    <property type="entry name" value="HTH_3"/>
    <property type="match status" value="1"/>
</dbReference>
<name>A0A4U1CR68_9SPHI</name>
<dbReference type="InterPro" id="IPR010982">
    <property type="entry name" value="Lambda_DNA-bd_dom_sf"/>
</dbReference>
<proteinExistence type="predicted"/>
<dbReference type="EMBL" id="SWBR01000002">
    <property type="protein sequence ID" value="TKC09956.1"/>
    <property type="molecule type" value="Genomic_DNA"/>
</dbReference>
<dbReference type="AlphaFoldDB" id="A0A4U1CR68"/>
<comment type="caution">
    <text evidence="3">The sequence shown here is derived from an EMBL/GenBank/DDBJ whole genome shotgun (WGS) entry which is preliminary data.</text>
</comment>
<keyword evidence="1" id="KW-0238">DNA-binding</keyword>
<evidence type="ECO:0000256" key="1">
    <source>
        <dbReference type="ARBA" id="ARBA00023125"/>
    </source>
</evidence>
<protein>
    <submittedName>
        <fullName evidence="3">Helix-turn-helix transcriptional regulator</fullName>
    </submittedName>
</protein>
<dbReference type="CDD" id="cd00093">
    <property type="entry name" value="HTH_XRE"/>
    <property type="match status" value="1"/>
</dbReference>
<dbReference type="GO" id="GO:0003677">
    <property type="term" value="F:DNA binding"/>
    <property type="evidence" value="ECO:0007669"/>
    <property type="project" value="UniProtKB-KW"/>
</dbReference>
<dbReference type="Proteomes" id="UP000309488">
    <property type="component" value="Unassembled WGS sequence"/>
</dbReference>
<dbReference type="PROSITE" id="PS50943">
    <property type="entry name" value="HTH_CROC1"/>
    <property type="match status" value="1"/>
</dbReference>
<sequence length="119" mass="14071">MNIDHIQRIKSALINRYSMKIQFGYILKDLRKSKNLSQQELANYLCISRPTYLRFEKNLVEAPLSKLFELSELYQLDVVKLISKDQLKRTKQKKNKKLLITNEMHHVKQMVDLAVHLTG</sequence>